<evidence type="ECO:0000256" key="1">
    <source>
        <dbReference type="SAM" id="Phobius"/>
    </source>
</evidence>
<accession>A0A923S4M0</accession>
<dbReference type="Proteomes" id="UP000596827">
    <property type="component" value="Unassembled WGS sequence"/>
</dbReference>
<protein>
    <submittedName>
        <fullName evidence="2">Prepilin-type N-terminal cleavage/methylation domain-containing protein</fullName>
    </submittedName>
</protein>
<keyword evidence="1" id="KW-1133">Transmembrane helix</keyword>
<reference evidence="2" key="1">
    <citation type="submission" date="2020-08" db="EMBL/GenBank/DDBJ databases">
        <title>Ramlibacter sp. GTP1 16S ribosomal RNA gene genome sequencing and assembly.</title>
        <authorList>
            <person name="Kang M."/>
        </authorList>
    </citation>
    <scope>NUCLEOTIDE SEQUENCE</scope>
    <source>
        <strain evidence="2">GTP1</strain>
    </source>
</reference>
<gene>
    <name evidence="2" type="ORF">H8R02_24480</name>
</gene>
<keyword evidence="1" id="KW-0812">Transmembrane</keyword>
<evidence type="ECO:0000313" key="3">
    <source>
        <dbReference type="Proteomes" id="UP000596827"/>
    </source>
</evidence>
<keyword evidence="3" id="KW-1185">Reference proteome</keyword>
<evidence type="ECO:0000313" key="2">
    <source>
        <dbReference type="EMBL" id="MBC5767645.1"/>
    </source>
</evidence>
<name>A0A923S4M0_9BURK</name>
<dbReference type="Pfam" id="PF07963">
    <property type="entry name" value="N_methyl"/>
    <property type="match status" value="1"/>
</dbReference>
<keyword evidence="1" id="KW-0472">Membrane</keyword>
<dbReference type="EMBL" id="JACORU010000011">
    <property type="protein sequence ID" value="MBC5767645.1"/>
    <property type="molecule type" value="Genomic_DNA"/>
</dbReference>
<proteinExistence type="predicted"/>
<dbReference type="PROSITE" id="PS00409">
    <property type="entry name" value="PROKAR_NTER_METHYL"/>
    <property type="match status" value="1"/>
</dbReference>
<sequence>MSSMRRAAKTRRGNSGFTLIEVIISITVLSVLMVGIWHGVQLYRDYLKGKAIATGFKPYYQAAIDYTHKYRVPLTTTGTVTGVADPLRPTVAELKALNILGVAYTGSVPEATGTPTFELTMIPAGCSGAACDIGMATNYPGPVMSANYPAYRALNFAAREFGNDAGYSTNATPGTISSMNWSRANPLGSVEGVFGTYITYSASGMAQYLVVSDTRDPNFINNVTVGGSVFVTNTVGSGTGTGSSGTCQLAQLMNSGGAGQIVARASDCVARIFADGATGNIETRSSTGSPQVRIGGDGSVTSYSSSGSTSAGIRYTGTVSTVFADNLQNNTNTGGITASGSVYGTTATFSGLTTMNSGASVTGTVTFVTTQIEGTPCGAAGQFARQADGQLLACISNVWRIQGLTRAAEGSSCTDGIALDSTTPTSTLFCRGGVYVSLNSALGRLAWLDSMTVVNGSVVPSPTCGTGSTPLIMIVPSQFQTPVAGGAVRYSYTGSGPWTVSITGAGGAEAIAWRGCQYSVL</sequence>
<dbReference type="InterPro" id="IPR012902">
    <property type="entry name" value="N_methyl_site"/>
</dbReference>
<comment type="caution">
    <text evidence="2">The sequence shown here is derived from an EMBL/GenBank/DDBJ whole genome shotgun (WGS) entry which is preliminary data.</text>
</comment>
<dbReference type="RefSeq" id="WP_187084127.1">
    <property type="nucleotide sequence ID" value="NZ_JACORU010000011.1"/>
</dbReference>
<feature type="transmembrane region" description="Helical" evidence="1">
    <location>
        <begin position="20"/>
        <end position="40"/>
    </location>
</feature>
<organism evidence="2 3">
    <name type="scientific">Ramlibacter albus</name>
    <dbReference type="NCBI Taxonomy" id="2079448"/>
    <lineage>
        <taxon>Bacteria</taxon>
        <taxon>Pseudomonadati</taxon>
        <taxon>Pseudomonadota</taxon>
        <taxon>Betaproteobacteria</taxon>
        <taxon>Burkholderiales</taxon>
        <taxon>Comamonadaceae</taxon>
        <taxon>Ramlibacter</taxon>
    </lineage>
</organism>
<dbReference type="NCBIfam" id="TIGR02532">
    <property type="entry name" value="IV_pilin_GFxxxE"/>
    <property type="match status" value="1"/>
</dbReference>
<dbReference type="AlphaFoldDB" id="A0A923S4M0"/>